<proteinExistence type="predicted"/>
<sequence>MDKEAMVEVAPVTGITLLKPPIFSSFLVPVEYSTAPEFKKRSDLKEA</sequence>
<dbReference type="EMBL" id="BARV01003869">
    <property type="protein sequence ID" value="GAI12770.1"/>
    <property type="molecule type" value="Genomic_DNA"/>
</dbReference>
<comment type="caution">
    <text evidence="2">The sequence shown here is derived from an EMBL/GenBank/DDBJ whole genome shotgun (WGS) entry which is preliminary data.</text>
</comment>
<dbReference type="EMBL" id="BARV01044515">
    <property type="protein sequence ID" value="GAI71856.1"/>
    <property type="molecule type" value="Genomic_DNA"/>
</dbReference>
<dbReference type="AlphaFoldDB" id="X1RY61"/>
<accession>X1RY61</accession>
<gene>
    <name evidence="1" type="ORF">S06H3_08974</name>
    <name evidence="2" type="ORF">S06H3_65831</name>
</gene>
<name>X1RY61_9ZZZZ</name>
<evidence type="ECO:0000313" key="1">
    <source>
        <dbReference type="EMBL" id="GAI12770.1"/>
    </source>
</evidence>
<organism evidence="2">
    <name type="scientific">marine sediment metagenome</name>
    <dbReference type="NCBI Taxonomy" id="412755"/>
    <lineage>
        <taxon>unclassified sequences</taxon>
        <taxon>metagenomes</taxon>
        <taxon>ecological metagenomes</taxon>
    </lineage>
</organism>
<protein>
    <submittedName>
        <fullName evidence="2">Uncharacterized protein</fullName>
    </submittedName>
</protein>
<evidence type="ECO:0000313" key="2">
    <source>
        <dbReference type="EMBL" id="GAI71856.1"/>
    </source>
</evidence>
<reference evidence="2" key="1">
    <citation type="journal article" date="2014" name="Front. Microbiol.">
        <title>High frequency of phylogenetically diverse reductive dehalogenase-homologous genes in deep subseafloor sedimentary metagenomes.</title>
        <authorList>
            <person name="Kawai M."/>
            <person name="Futagami T."/>
            <person name="Toyoda A."/>
            <person name="Takaki Y."/>
            <person name="Nishi S."/>
            <person name="Hori S."/>
            <person name="Arai W."/>
            <person name="Tsubouchi T."/>
            <person name="Morono Y."/>
            <person name="Uchiyama I."/>
            <person name="Ito T."/>
            <person name="Fujiyama A."/>
            <person name="Inagaki F."/>
            <person name="Takami H."/>
        </authorList>
    </citation>
    <scope>NUCLEOTIDE SEQUENCE</scope>
    <source>
        <strain evidence="2">Expedition CK06-06</strain>
    </source>
</reference>